<comment type="caution">
    <text evidence="1">The sequence shown here is derived from an EMBL/GenBank/DDBJ whole genome shotgun (WGS) entry which is preliminary data.</text>
</comment>
<reference evidence="1 2" key="1">
    <citation type="submission" date="2024-12" db="EMBL/GenBank/DDBJ databases">
        <title>Forecasting of Potato common scab and diversities of Pathogenic streptomyces spp. in china.</title>
        <authorList>
            <person name="Handique U."/>
            <person name="Wu J."/>
        </authorList>
    </citation>
    <scope>NUCLEOTIDE SEQUENCE [LARGE SCALE GENOMIC DNA]</scope>
    <source>
        <strain evidence="1 2">ZRIMU1585</strain>
    </source>
</reference>
<evidence type="ECO:0000313" key="1">
    <source>
        <dbReference type="EMBL" id="MFM9653979.1"/>
    </source>
</evidence>
<evidence type="ECO:0000313" key="2">
    <source>
        <dbReference type="Proteomes" id="UP001631993"/>
    </source>
</evidence>
<name>A0ABW9IZX9_STRGJ</name>
<dbReference type="Gene3D" id="3.30.2090.10">
    <property type="entry name" value="Multidrug efflux transporter AcrB TolC docking domain, DN and DC subdomains"/>
    <property type="match status" value="1"/>
</dbReference>
<dbReference type="Proteomes" id="UP001631993">
    <property type="component" value="Unassembled WGS sequence"/>
</dbReference>
<keyword evidence="2" id="KW-1185">Reference proteome</keyword>
<dbReference type="Pfam" id="PF00873">
    <property type="entry name" value="ACR_tran"/>
    <property type="match status" value="1"/>
</dbReference>
<gene>
    <name evidence="1" type="ORF">ACKI1S_49495</name>
</gene>
<feature type="non-terminal residue" evidence="1">
    <location>
        <position position="1"/>
    </location>
</feature>
<dbReference type="InterPro" id="IPR027463">
    <property type="entry name" value="AcrB_DN_DC_subdom"/>
</dbReference>
<feature type="non-terminal residue" evidence="1">
    <location>
        <position position="80"/>
    </location>
</feature>
<sequence length="80" mass="8359">DLNEAISAANRNDGAGRLVEGEKALVVRAEGALATTQDIERIVVKVVEGKVLRIEDIAKVTIGGVTRYGAVTRNATGEAV</sequence>
<dbReference type="InterPro" id="IPR001036">
    <property type="entry name" value="Acrflvin-R"/>
</dbReference>
<dbReference type="SUPFAM" id="SSF82714">
    <property type="entry name" value="Multidrug efflux transporter AcrB TolC docking domain, DN and DC subdomains"/>
    <property type="match status" value="1"/>
</dbReference>
<accession>A0ABW9IZX9</accession>
<protein>
    <submittedName>
        <fullName evidence="1">Efflux RND transporter permease subunit</fullName>
    </submittedName>
</protein>
<dbReference type="RefSeq" id="WP_409098213.1">
    <property type="nucleotide sequence ID" value="NZ_JBJVNE010000685.1"/>
</dbReference>
<dbReference type="PANTHER" id="PTHR32063:SF68">
    <property type="entry name" value="PROBALE CATION EFFLUX SYSTEM PROTEIN"/>
    <property type="match status" value="1"/>
</dbReference>
<dbReference type="PANTHER" id="PTHR32063">
    <property type="match status" value="1"/>
</dbReference>
<dbReference type="EMBL" id="JBJVNE010000685">
    <property type="protein sequence ID" value="MFM9653979.1"/>
    <property type="molecule type" value="Genomic_DNA"/>
</dbReference>
<proteinExistence type="predicted"/>
<organism evidence="1 2">
    <name type="scientific">Streptomyces galilaeus</name>
    <dbReference type="NCBI Taxonomy" id="33899"/>
    <lineage>
        <taxon>Bacteria</taxon>
        <taxon>Bacillati</taxon>
        <taxon>Actinomycetota</taxon>
        <taxon>Actinomycetes</taxon>
        <taxon>Kitasatosporales</taxon>
        <taxon>Streptomycetaceae</taxon>
        <taxon>Streptomyces</taxon>
    </lineage>
</organism>